<evidence type="ECO:0000256" key="5">
    <source>
        <dbReference type="ARBA" id="ARBA00044973"/>
    </source>
</evidence>
<comment type="catalytic activity">
    <reaction evidence="4">
        <text>oxaloacetate = enol-oxaloacetate</text>
        <dbReference type="Rhea" id="RHEA:16021"/>
        <dbReference type="ChEBI" id="CHEBI:16452"/>
        <dbReference type="ChEBI" id="CHEBI:17479"/>
        <dbReference type="EC" id="5.3.2.2"/>
    </reaction>
    <physiologicalReaction direction="right-to-left" evidence="4">
        <dbReference type="Rhea" id="RHEA:16023"/>
    </physiologicalReaction>
</comment>
<accession>A0A4S2JNR2</accession>
<dbReference type="GO" id="GO:0018773">
    <property type="term" value="F:acetylpyruvate hydrolase activity"/>
    <property type="evidence" value="ECO:0007669"/>
    <property type="project" value="TreeGrafter"/>
</dbReference>
<organism evidence="7 8">
    <name type="scientific">Opisthorchis felineus</name>
    <dbReference type="NCBI Taxonomy" id="147828"/>
    <lineage>
        <taxon>Eukaryota</taxon>
        <taxon>Metazoa</taxon>
        <taxon>Spiralia</taxon>
        <taxon>Lophotrochozoa</taxon>
        <taxon>Platyhelminthes</taxon>
        <taxon>Trematoda</taxon>
        <taxon>Digenea</taxon>
        <taxon>Opisthorchiida</taxon>
        <taxon>Opisthorchiata</taxon>
        <taxon>Opisthorchiidae</taxon>
        <taxon>Opisthorchis</taxon>
    </lineage>
</organism>
<keyword evidence="8" id="KW-1185">Reference proteome</keyword>
<dbReference type="PANTHER" id="PTHR11820">
    <property type="entry name" value="ACYLPYRUVASE"/>
    <property type="match status" value="1"/>
</dbReference>
<evidence type="ECO:0000313" key="8">
    <source>
        <dbReference type="Proteomes" id="UP000308267"/>
    </source>
</evidence>
<sequence>MSKGFSHICRKVVAVGRNYVEHARELGSQIESDPVIFLKPPSAIIEQGEKIVLPEGITDLHHEVELGLVIGKELSKAKLSDSVDANRPNNSAVNLGHNTLGTHAHNVPFFRDSLLGFVVAMDMTNRALQNQLKSRQLPWTLSKSFDTSCPVGPLLPCAMLPPKLFVSDYEEFRKNASTVELWLRVNGTDHQRATIDGMIHSPAKLISFISHHMRLEPGDLILTGTPAGVGPVKSGDVITAGIKGLCEVEFRVV</sequence>
<dbReference type="Gene3D" id="3.90.850.10">
    <property type="entry name" value="Fumarylacetoacetase-like, C-terminal domain"/>
    <property type="match status" value="1"/>
</dbReference>
<evidence type="ECO:0000256" key="4">
    <source>
        <dbReference type="ARBA" id="ARBA00044911"/>
    </source>
</evidence>
<evidence type="ECO:0000313" key="7">
    <source>
        <dbReference type="EMBL" id="TGZ37851.1"/>
    </source>
</evidence>
<reference evidence="7 8" key="1">
    <citation type="journal article" date="2019" name="BMC Genomics">
        <title>New insights from Opisthorchis felineus genome: update on genomics of the epidemiologically important liver flukes.</title>
        <authorList>
            <person name="Ershov N.I."/>
            <person name="Mordvinov V.A."/>
            <person name="Prokhortchouk E.B."/>
            <person name="Pakharukova M.Y."/>
            <person name="Gunbin K.V."/>
            <person name="Ustyantsev K."/>
            <person name="Genaev M.A."/>
            <person name="Blinov A.G."/>
            <person name="Mazur A."/>
            <person name="Boulygina E."/>
            <person name="Tsygankova S."/>
            <person name="Khrameeva E."/>
            <person name="Chekanov N."/>
            <person name="Fan G."/>
            <person name="Xiao A."/>
            <person name="Zhang H."/>
            <person name="Xu X."/>
            <person name="Yang H."/>
            <person name="Solovyev V."/>
            <person name="Lee S.M."/>
            <person name="Liu X."/>
            <person name="Afonnikov D.A."/>
            <person name="Skryabin K.G."/>
        </authorList>
    </citation>
    <scope>NUCLEOTIDE SEQUENCE [LARGE SCALE GENOMIC DNA]</scope>
    <source>
        <strain evidence="7">AK-0245</strain>
        <tissue evidence="7">Whole organism</tissue>
    </source>
</reference>
<dbReference type="Pfam" id="PF01557">
    <property type="entry name" value="FAA_hydrolase"/>
    <property type="match status" value="2"/>
</dbReference>
<dbReference type="GO" id="GO:0050163">
    <property type="term" value="F:oxaloacetate tautomerase activity"/>
    <property type="evidence" value="ECO:0007669"/>
    <property type="project" value="UniProtKB-EC"/>
</dbReference>
<name>A0A4S2JNR2_OPIFE</name>
<dbReference type="AlphaFoldDB" id="A0A4S2JNR2"/>
<proteinExistence type="inferred from homology"/>
<dbReference type="STRING" id="147828.A0A4S2JNR2"/>
<gene>
    <name evidence="7" type="ORF">CRM22_011320</name>
</gene>
<evidence type="ECO:0000256" key="2">
    <source>
        <dbReference type="ARBA" id="ARBA00022723"/>
    </source>
</evidence>
<dbReference type="OrthoDB" id="411064at2759"/>
<feature type="domain" description="Fumarylacetoacetase-like C-terminal" evidence="6">
    <location>
        <begin position="111"/>
        <end position="253"/>
    </location>
</feature>
<protein>
    <recommendedName>
        <fullName evidence="5">oxaloacetate tautomerase</fullName>
        <ecNumber evidence="5">5.3.2.2</ecNumber>
    </recommendedName>
    <alternativeName>
        <fullName evidence="3">Fumarylacetoacetate hydrolase domain-containing protein 1</fullName>
    </alternativeName>
</protein>
<feature type="domain" description="Fumarylacetoacetase-like C-terminal" evidence="6">
    <location>
        <begin position="11"/>
        <end position="78"/>
    </location>
</feature>
<evidence type="ECO:0000256" key="3">
    <source>
        <dbReference type="ARBA" id="ARBA00042340"/>
    </source>
</evidence>
<evidence type="ECO:0000259" key="6">
    <source>
        <dbReference type="Pfam" id="PF01557"/>
    </source>
</evidence>
<dbReference type="InterPro" id="IPR011234">
    <property type="entry name" value="Fumarylacetoacetase-like_C"/>
</dbReference>
<dbReference type="EC" id="5.3.2.2" evidence="5"/>
<dbReference type="EMBL" id="SJOL01012930">
    <property type="protein sequence ID" value="TGZ37851.1"/>
    <property type="molecule type" value="Genomic_DNA"/>
</dbReference>
<dbReference type="PANTHER" id="PTHR11820:SF7">
    <property type="entry name" value="ACYLPYRUVASE FAHD1, MITOCHONDRIAL"/>
    <property type="match status" value="1"/>
</dbReference>
<comment type="similarity">
    <text evidence="1">Belongs to the FAH family.</text>
</comment>
<keyword evidence="2" id="KW-0479">Metal-binding</keyword>
<dbReference type="Proteomes" id="UP000308267">
    <property type="component" value="Unassembled WGS sequence"/>
</dbReference>
<comment type="caution">
    <text evidence="7">The sequence shown here is derived from an EMBL/GenBank/DDBJ whole genome shotgun (WGS) entry which is preliminary data.</text>
</comment>
<evidence type="ECO:0000256" key="1">
    <source>
        <dbReference type="ARBA" id="ARBA00010211"/>
    </source>
</evidence>
<dbReference type="SUPFAM" id="SSF56529">
    <property type="entry name" value="FAH"/>
    <property type="match status" value="1"/>
</dbReference>
<dbReference type="GO" id="GO:0046872">
    <property type="term" value="F:metal ion binding"/>
    <property type="evidence" value="ECO:0007669"/>
    <property type="project" value="UniProtKB-KW"/>
</dbReference>
<dbReference type="InterPro" id="IPR036663">
    <property type="entry name" value="Fumarylacetoacetase_C_sf"/>
</dbReference>